<feature type="region of interest" description="Disordered" evidence="1">
    <location>
        <begin position="36"/>
        <end position="109"/>
    </location>
</feature>
<dbReference type="Proteomes" id="UP001151760">
    <property type="component" value="Unassembled WGS sequence"/>
</dbReference>
<keyword evidence="3" id="KW-0808">Transferase</keyword>
<name>A0ABQ4WE17_9ASTR</name>
<feature type="compositionally biased region" description="Acidic residues" evidence="1">
    <location>
        <begin position="84"/>
        <end position="93"/>
    </location>
</feature>
<evidence type="ECO:0000259" key="2">
    <source>
        <dbReference type="PROSITE" id="PS50878"/>
    </source>
</evidence>
<dbReference type="CDD" id="cd01647">
    <property type="entry name" value="RT_LTR"/>
    <property type="match status" value="1"/>
</dbReference>
<dbReference type="Pfam" id="PF00078">
    <property type="entry name" value="RVT_1"/>
    <property type="match status" value="1"/>
</dbReference>
<feature type="domain" description="Reverse transcriptase" evidence="2">
    <location>
        <begin position="453"/>
        <end position="686"/>
    </location>
</feature>
<dbReference type="GO" id="GO:0003964">
    <property type="term" value="F:RNA-directed DNA polymerase activity"/>
    <property type="evidence" value="ECO:0007669"/>
    <property type="project" value="UniProtKB-KW"/>
</dbReference>
<evidence type="ECO:0000256" key="1">
    <source>
        <dbReference type="SAM" id="MobiDB-lite"/>
    </source>
</evidence>
<keyword evidence="4" id="KW-1185">Reference proteome</keyword>
<proteinExistence type="predicted"/>
<keyword evidence="3" id="KW-0548">Nucleotidyltransferase</keyword>
<protein>
    <submittedName>
        <fullName evidence="3">Reverse transcriptase domain-containing protein</fullName>
    </submittedName>
</protein>
<comment type="caution">
    <text evidence="3">The sequence shown here is derived from an EMBL/GenBank/DDBJ whole genome shotgun (WGS) entry which is preliminary data.</text>
</comment>
<reference evidence="3" key="2">
    <citation type="submission" date="2022-01" db="EMBL/GenBank/DDBJ databases">
        <authorList>
            <person name="Yamashiro T."/>
            <person name="Shiraishi A."/>
            <person name="Satake H."/>
            <person name="Nakayama K."/>
        </authorList>
    </citation>
    <scope>NUCLEOTIDE SEQUENCE</scope>
</reference>
<dbReference type="PROSITE" id="PS50878">
    <property type="entry name" value="RT_POL"/>
    <property type="match status" value="1"/>
</dbReference>
<dbReference type="PANTHER" id="PTHR24559:SF427">
    <property type="entry name" value="RNA-DIRECTED DNA POLYMERASE"/>
    <property type="match status" value="1"/>
</dbReference>
<accession>A0ABQ4WE17</accession>
<evidence type="ECO:0000313" key="4">
    <source>
        <dbReference type="Proteomes" id="UP001151760"/>
    </source>
</evidence>
<dbReference type="InterPro" id="IPR000477">
    <property type="entry name" value="RT_dom"/>
</dbReference>
<keyword evidence="3" id="KW-0695">RNA-directed DNA polymerase</keyword>
<dbReference type="PANTHER" id="PTHR24559">
    <property type="entry name" value="TRANSPOSON TY3-I GAG-POL POLYPROTEIN"/>
    <property type="match status" value="1"/>
</dbReference>
<reference evidence="3" key="1">
    <citation type="journal article" date="2022" name="Int. J. Mol. Sci.">
        <title>Draft Genome of Tanacetum Coccineum: Genomic Comparison of Closely Related Tanacetum-Family Plants.</title>
        <authorList>
            <person name="Yamashiro T."/>
            <person name="Shiraishi A."/>
            <person name="Nakayama K."/>
            <person name="Satake H."/>
        </authorList>
    </citation>
    <scope>NUCLEOTIDE SEQUENCE</scope>
</reference>
<dbReference type="SUPFAM" id="SSF56672">
    <property type="entry name" value="DNA/RNA polymerases"/>
    <property type="match status" value="1"/>
</dbReference>
<dbReference type="Gene3D" id="3.10.10.10">
    <property type="entry name" value="HIV Type 1 Reverse Transcriptase, subunit A, domain 1"/>
    <property type="match status" value="1"/>
</dbReference>
<dbReference type="InterPro" id="IPR043128">
    <property type="entry name" value="Rev_trsase/Diguanyl_cyclase"/>
</dbReference>
<dbReference type="InterPro" id="IPR043502">
    <property type="entry name" value="DNA/RNA_pol_sf"/>
</dbReference>
<sequence length="688" mass="80374">MDTCSINGPVWGCDSLVSRAKDYETPRCYQQRTPIIAHTIPPSPNYTPASLDYSPVSETESDPSEDPSSDHIPPLPDISPFLSSDDDPTDSDTPDTPPSPTHDTPFTEVTASTQRYPIIRVVELCFLHSGTALFPMRDPMIILLQSHNQRHHQFCIQDALLILLRGLLIVSHSYNSDLSGIFCWAILARELKRGKDYGYLADEPSFRQDIDPERIFPEPARRSSRVTYATWRLVQRVSMTKQAYPSPIILKSIEGVQSRGQGHRIVGVVELGQLPDSSAAWSRYAERVVLDADDLRFYDRVRVGRLEACARKHHGRYIAHDLGALGIARSLKEWRKMERKGGNMRENRKRRKRREMEWREMEETEMENRKWEKSMEMTWTDYSQRFLACLNFVVYRMVTDEEDWWKVYWRLSDYHSGNVIAANPTRLQDAIRIDNQLVWKRKSRVLCYKEVLRIRGDGKRATSWKSEGHFLLRVWKKDIIRRIVLMRAYALVEEEQNPDSTLVKVLWLMLPPTTLDTRYAVELALEDFRETNIVLELTVKNRYPLPRIDDLFDQLQGSRVYSKIDLRSGYHQLRVREEDISKTAFRTCYGHYEFQVMPFGLTNAPAVFMDLMNRVCKPYLDRFVIVFIDDILIYSKSRKEHEGHLKLILNLLKKEELYAKFSKCEFWLSKVQFLGHGDLIWKALRVDP</sequence>
<evidence type="ECO:0000313" key="3">
    <source>
        <dbReference type="EMBL" id="GJS51099.1"/>
    </source>
</evidence>
<organism evidence="3 4">
    <name type="scientific">Tanacetum coccineum</name>
    <dbReference type="NCBI Taxonomy" id="301880"/>
    <lineage>
        <taxon>Eukaryota</taxon>
        <taxon>Viridiplantae</taxon>
        <taxon>Streptophyta</taxon>
        <taxon>Embryophyta</taxon>
        <taxon>Tracheophyta</taxon>
        <taxon>Spermatophyta</taxon>
        <taxon>Magnoliopsida</taxon>
        <taxon>eudicotyledons</taxon>
        <taxon>Gunneridae</taxon>
        <taxon>Pentapetalae</taxon>
        <taxon>asterids</taxon>
        <taxon>campanulids</taxon>
        <taxon>Asterales</taxon>
        <taxon>Asteraceae</taxon>
        <taxon>Asteroideae</taxon>
        <taxon>Anthemideae</taxon>
        <taxon>Anthemidinae</taxon>
        <taxon>Tanacetum</taxon>
    </lineage>
</organism>
<dbReference type="EMBL" id="BQNB010008562">
    <property type="protein sequence ID" value="GJS51099.1"/>
    <property type="molecule type" value="Genomic_DNA"/>
</dbReference>
<gene>
    <name evidence="3" type="ORF">Tco_0624461</name>
</gene>
<dbReference type="InterPro" id="IPR053134">
    <property type="entry name" value="RNA-dir_DNA_polymerase"/>
</dbReference>
<dbReference type="Gene3D" id="3.30.70.270">
    <property type="match status" value="1"/>
</dbReference>